<evidence type="ECO:0000256" key="3">
    <source>
        <dbReference type="ARBA" id="ARBA00022448"/>
    </source>
</evidence>
<comment type="caution">
    <text evidence="12">The sequence shown here is derived from an EMBL/GenBank/DDBJ whole genome shotgun (WGS) entry which is preliminary data.</text>
</comment>
<keyword evidence="13" id="KW-1185">Reference proteome</keyword>
<keyword evidence="6" id="KW-0496">Mitochondrion</keyword>
<reference evidence="12 13" key="1">
    <citation type="submission" date="2023-01" db="EMBL/GenBank/DDBJ databases">
        <title>Analysis of 21 Apiospora genomes using comparative genomics revels a genus with tremendous synthesis potential of carbohydrate active enzymes and secondary metabolites.</title>
        <authorList>
            <person name="Sorensen T."/>
        </authorList>
    </citation>
    <scope>NUCLEOTIDE SEQUENCE [LARGE SCALE GENOMIC DNA]</scope>
    <source>
        <strain evidence="12 13">CBS 24483</strain>
    </source>
</reference>
<protein>
    <recommendedName>
        <fullName evidence="14">Mitochondrial carrier protein</fullName>
    </recommendedName>
</protein>
<keyword evidence="8 9" id="KW-0472">Membrane</keyword>
<dbReference type="Gene3D" id="1.50.40.10">
    <property type="entry name" value="Mitochondrial carrier domain"/>
    <property type="match status" value="1"/>
</dbReference>
<dbReference type="InterPro" id="IPR023395">
    <property type="entry name" value="MCP_dom_sf"/>
</dbReference>
<accession>A0ABR1QMV4</accession>
<gene>
    <name evidence="12" type="ORF">PG986_004537</name>
</gene>
<feature type="repeat" description="Solcar" evidence="9">
    <location>
        <begin position="117"/>
        <end position="214"/>
    </location>
</feature>
<sequence>MSGSTNRDVMLAGAAAAFTVDLLIYPLDTLKTRQQSQDFLQTFADPAAKTKAPPRQLFRGLYQGIGIVIVATLPAAGTFFTTYEAAKTFLGRHVGPADHAAAAAAAGGGRKKLVNLPQPLVHSAASAFAEMASCVVLTPAEVIKQNAQMVQRQQPGPSSSGGAISGSSSIKALRQLAGGAGAGRKLLSGYTAMVARNLPFTAIQFPIFEHVRELMWKKGNSRTKEESSLWRTGWVTGTSAGLAGSFAAVVTTPMDVVKTRMMLMAGGGDGGQKRKEGKEGVPAETKQAAKAKDARGGLAVARQVLRERGVPGLFRGAVLRAAWTAVGSGLYLGMYEVSKVWLTRGRASDEEDGSFP</sequence>
<dbReference type="InterPro" id="IPR018108">
    <property type="entry name" value="MCP_transmembrane"/>
</dbReference>
<dbReference type="EMBL" id="JAQQWE010000003">
    <property type="protein sequence ID" value="KAK7959683.1"/>
    <property type="molecule type" value="Genomic_DNA"/>
</dbReference>
<organism evidence="12 13">
    <name type="scientific">Apiospora aurea</name>
    <dbReference type="NCBI Taxonomy" id="335848"/>
    <lineage>
        <taxon>Eukaryota</taxon>
        <taxon>Fungi</taxon>
        <taxon>Dikarya</taxon>
        <taxon>Ascomycota</taxon>
        <taxon>Pezizomycotina</taxon>
        <taxon>Sordariomycetes</taxon>
        <taxon>Xylariomycetidae</taxon>
        <taxon>Amphisphaeriales</taxon>
        <taxon>Apiosporaceae</taxon>
        <taxon>Apiospora</taxon>
    </lineage>
</organism>
<dbReference type="SUPFAM" id="SSF103506">
    <property type="entry name" value="Mitochondrial carrier"/>
    <property type="match status" value="1"/>
</dbReference>
<evidence type="ECO:0000256" key="2">
    <source>
        <dbReference type="ARBA" id="ARBA00006375"/>
    </source>
</evidence>
<proteinExistence type="inferred from homology"/>
<evidence type="ECO:0000256" key="5">
    <source>
        <dbReference type="ARBA" id="ARBA00022737"/>
    </source>
</evidence>
<evidence type="ECO:0000256" key="6">
    <source>
        <dbReference type="ARBA" id="ARBA00022792"/>
    </source>
</evidence>
<evidence type="ECO:0000313" key="12">
    <source>
        <dbReference type="EMBL" id="KAK7959683.1"/>
    </source>
</evidence>
<dbReference type="GeneID" id="92073821"/>
<feature type="transmembrane region" description="Helical" evidence="11">
    <location>
        <begin position="9"/>
        <end position="27"/>
    </location>
</feature>
<feature type="repeat" description="Solcar" evidence="9">
    <location>
        <begin position="4"/>
        <end position="89"/>
    </location>
</feature>
<evidence type="ECO:0008006" key="14">
    <source>
        <dbReference type="Google" id="ProtNLM"/>
    </source>
</evidence>
<keyword evidence="4 9" id="KW-0812">Transmembrane</keyword>
<dbReference type="PANTHER" id="PTHR45667">
    <property type="entry name" value="S-ADENOSYLMETHIONINE MITOCHONDRIAL CARRIER PROTEIN"/>
    <property type="match status" value="1"/>
</dbReference>
<evidence type="ECO:0000256" key="9">
    <source>
        <dbReference type="PROSITE-ProRule" id="PRU00282"/>
    </source>
</evidence>
<dbReference type="Proteomes" id="UP001391051">
    <property type="component" value="Unassembled WGS sequence"/>
</dbReference>
<evidence type="ECO:0000256" key="8">
    <source>
        <dbReference type="ARBA" id="ARBA00023136"/>
    </source>
</evidence>
<name>A0ABR1QMV4_9PEZI</name>
<dbReference type="RefSeq" id="XP_066703386.1">
    <property type="nucleotide sequence ID" value="XM_066840759.1"/>
</dbReference>
<dbReference type="PROSITE" id="PS50920">
    <property type="entry name" value="SOLCAR"/>
    <property type="match status" value="3"/>
</dbReference>
<evidence type="ECO:0000256" key="7">
    <source>
        <dbReference type="ARBA" id="ARBA00022989"/>
    </source>
</evidence>
<feature type="transmembrane region" description="Helical" evidence="11">
    <location>
        <begin position="61"/>
        <end position="83"/>
    </location>
</feature>
<evidence type="ECO:0000313" key="13">
    <source>
        <dbReference type="Proteomes" id="UP001391051"/>
    </source>
</evidence>
<comment type="similarity">
    <text evidence="2 10">Belongs to the mitochondrial carrier (TC 2.A.29) family.</text>
</comment>
<feature type="repeat" description="Solcar" evidence="9">
    <location>
        <begin position="231"/>
        <end position="341"/>
    </location>
</feature>
<evidence type="ECO:0000256" key="1">
    <source>
        <dbReference type="ARBA" id="ARBA00004141"/>
    </source>
</evidence>
<comment type="subcellular location">
    <subcellularLocation>
        <location evidence="1">Membrane</location>
        <topology evidence="1">Multi-pass membrane protein</topology>
    </subcellularLocation>
</comment>
<keyword evidence="6" id="KW-0999">Mitochondrion inner membrane</keyword>
<keyword evidence="5" id="KW-0677">Repeat</keyword>
<evidence type="ECO:0000256" key="10">
    <source>
        <dbReference type="RuleBase" id="RU000488"/>
    </source>
</evidence>
<dbReference type="Pfam" id="PF00153">
    <property type="entry name" value="Mito_carr"/>
    <property type="match status" value="3"/>
</dbReference>
<evidence type="ECO:0000256" key="11">
    <source>
        <dbReference type="SAM" id="Phobius"/>
    </source>
</evidence>
<keyword evidence="7 11" id="KW-1133">Transmembrane helix</keyword>
<keyword evidence="3 10" id="KW-0813">Transport</keyword>
<evidence type="ECO:0000256" key="4">
    <source>
        <dbReference type="ARBA" id="ARBA00022692"/>
    </source>
</evidence>